<name>A0A0J1IPP5_NIACI</name>
<dbReference type="EMBL" id="LDPH01000002">
    <property type="protein sequence ID" value="KLV27924.1"/>
    <property type="molecule type" value="Genomic_DNA"/>
</dbReference>
<dbReference type="Proteomes" id="UP000216961">
    <property type="component" value="Unassembled WGS sequence"/>
</dbReference>
<evidence type="ECO:0000256" key="2">
    <source>
        <dbReference type="ARBA" id="ARBA00022692"/>
    </source>
</evidence>
<feature type="transmembrane region" description="Helical" evidence="5">
    <location>
        <begin position="14"/>
        <end position="38"/>
    </location>
</feature>
<evidence type="ECO:0000256" key="1">
    <source>
        <dbReference type="ARBA" id="ARBA00004141"/>
    </source>
</evidence>
<feature type="transmembrane region" description="Helical" evidence="5">
    <location>
        <begin position="58"/>
        <end position="91"/>
    </location>
</feature>
<evidence type="ECO:0000256" key="4">
    <source>
        <dbReference type="ARBA" id="ARBA00023136"/>
    </source>
</evidence>
<dbReference type="OrthoDB" id="9808930at2"/>
<dbReference type="KEGG" id="bcir:C2I06_07555"/>
<evidence type="ECO:0000256" key="3">
    <source>
        <dbReference type="ARBA" id="ARBA00022989"/>
    </source>
</evidence>
<dbReference type="EMBL" id="NPBQ01000133">
    <property type="protein sequence ID" value="PAD81001.1"/>
    <property type="molecule type" value="Genomic_DNA"/>
</dbReference>
<reference evidence="6 8" key="1">
    <citation type="submission" date="2015-05" db="EMBL/GenBank/DDBJ databases">
        <title>Whole genome sequence and identification of bacterial endophytes from Costus igneus.</title>
        <authorList>
            <person name="Lee Y.P."/>
            <person name="Gan H.M."/>
            <person name="Eng W."/>
            <person name="Wheatley M.S."/>
            <person name="Caraballo A."/>
            <person name="Polter S."/>
            <person name="Savka M.A."/>
            <person name="Hudson A.O."/>
        </authorList>
    </citation>
    <scope>NUCLEOTIDE SEQUENCE [LARGE SCALE GENOMIC DNA]</scope>
    <source>
        <strain evidence="6 8">RIT379</strain>
    </source>
</reference>
<dbReference type="InterPro" id="IPR019109">
    <property type="entry name" value="MamF_MmsF"/>
</dbReference>
<protein>
    <submittedName>
        <fullName evidence="7">DUF4870 domain-containing protein</fullName>
    </submittedName>
</protein>
<evidence type="ECO:0000313" key="6">
    <source>
        <dbReference type="EMBL" id="KLV27924.1"/>
    </source>
</evidence>
<keyword evidence="3 5" id="KW-1133">Transmembrane helix</keyword>
<comment type="caution">
    <text evidence="6">The sequence shown here is derived from an EMBL/GenBank/DDBJ whole genome shotgun (WGS) entry which is preliminary data.</text>
</comment>
<keyword evidence="4 5" id="KW-0472">Membrane</keyword>
<dbReference type="Proteomes" id="UP000036045">
    <property type="component" value="Unassembled WGS sequence"/>
</dbReference>
<evidence type="ECO:0000313" key="9">
    <source>
        <dbReference type="Proteomes" id="UP000216961"/>
    </source>
</evidence>
<gene>
    <name evidence="6" type="ORF">ABW02_03240</name>
    <name evidence="7" type="ORF">CHH57_21920</name>
</gene>
<reference evidence="7 9" key="2">
    <citation type="submission" date="2017-07" db="EMBL/GenBank/DDBJ databases">
        <title>Isolation and whole genome analysis of endospore-forming bacteria from heroin.</title>
        <authorList>
            <person name="Kalinowski J."/>
            <person name="Ahrens B."/>
            <person name="Al-Dilaimi A."/>
            <person name="Winkler A."/>
            <person name="Wibberg D."/>
            <person name="Schleenbecker U."/>
            <person name="Ruckert C."/>
            <person name="Wolfel R."/>
            <person name="Grass G."/>
        </authorList>
    </citation>
    <scope>NUCLEOTIDE SEQUENCE [LARGE SCALE GENOMIC DNA]</scope>
    <source>
        <strain evidence="7 9">7521-2</strain>
    </source>
</reference>
<proteinExistence type="predicted"/>
<accession>A0A0J1IPP5</accession>
<keyword evidence="2 5" id="KW-0812">Transmembrane</keyword>
<dbReference type="Pfam" id="PF09685">
    <property type="entry name" value="MamF_MmsF"/>
    <property type="match status" value="1"/>
</dbReference>
<evidence type="ECO:0000313" key="7">
    <source>
        <dbReference type="EMBL" id="PAD81001.1"/>
    </source>
</evidence>
<evidence type="ECO:0000256" key="5">
    <source>
        <dbReference type="SAM" id="Phobius"/>
    </source>
</evidence>
<evidence type="ECO:0000313" key="8">
    <source>
        <dbReference type="Proteomes" id="UP000036045"/>
    </source>
</evidence>
<dbReference type="PATRIC" id="fig|1397.4.peg.1919"/>
<dbReference type="GeneID" id="56350050"/>
<organism evidence="6 8">
    <name type="scientific">Niallia circulans</name>
    <name type="common">Bacillus circulans</name>
    <dbReference type="NCBI Taxonomy" id="1397"/>
    <lineage>
        <taxon>Bacteria</taxon>
        <taxon>Bacillati</taxon>
        <taxon>Bacillota</taxon>
        <taxon>Bacilli</taxon>
        <taxon>Bacillales</taxon>
        <taxon>Bacillaceae</taxon>
        <taxon>Niallia</taxon>
    </lineage>
</organism>
<keyword evidence="8" id="KW-1185">Reference proteome</keyword>
<comment type="subcellular location">
    <subcellularLocation>
        <location evidence="1">Membrane</location>
        <topology evidence="1">Multi-pass membrane protein</topology>
    </subcellularLocation>
</comment>
<dbReference type="RefSeq" id="WP_047940478.1">
    <property type="nucleotide sequence ID" value="NZ_CP026031.1"/>
</dbReference>
<dbReference type="AlphaFoldDB" id="A0A0J1IPP5"/>
<sequence length="112" mass="13047">MDLNKDRSSNDDRVFAMLIYVSSFFTTFIGPLVIWLVKKDSPFVDYHGKEYFNFLISYAIYSFIAWILVFLLIGFIILPIIGIMAFVFTIIAAIKAYEGQDYHIPLTIRFIK</sequence>